<protein>
    <recommendedName>
        <fullName evidence="1">VOC domain-containing protein</fullName>
    </recommendedName>
</protein>
<dbReference type="InterPro" id="IPR029068">
    <property type="entry name" value="Glyas_Bleomycin-R_OHBP_Dase"/>
</dbReference>
<proteinExistence type="predicted"/>
<dbReference type="InterPro" id="IPR004360">
    <property type="entry name" value="Glyas_Fos-R_dOase_dom"/>
</dbReference>
<dbReference type="Gene3D" id="3.10.180.10">
    <property type="entry name" value="2,3-Dihydroxybiphenyl 1,2-Dioxygenase, domain 1"/>
    <property type="match status" value="1"/>
</dbReference>
<accession>A0A917HCE6</accession>
<reference evidence="2" key="2">
    <citation type="submission" date="2020-09" db="EMBL/GenBank/DDBJ databases">
        <authorList>
            <person name="Sun Q."/>
            <person name="Zhou Y."/>
        </authorList>
    </citation>
    <scope>NUCLEOTIDE SEQUENCE</scope>
    <source>
        <strain evidence="2">CGMCC 1.12997</strain>
    </source>
</reference>
<gene>
    <name evidence="2" type="ORF">GCM10011585_16290</name>
</gene>
<dbReference type="InterPro" id="IPR037523">
    <property type="entry name" value="VOC_core"/>
</dbReference>
<dbReference type="Pfam" id="PF00903">
    <property type="entry name" value="Glyoxalase"/>
    <property type="match status" value="1"/>
</dbReference>
<dbReference type="Proteomes" id="UP000647241">
    <property type="component" value="Unassembled WGS sequence"/>
</dbReference>
<evidence type="ECO:0000259" key="1">
    <source>
        <dbReference type="PROSITE" id="PS51819"/>
    </source>
</evidence>
<organism evidence="2 3">
    <name type="scientific">Edaphobacter dinghuensis</name>
    <dbReference type="NCBI Taxonomy" id="1560005"/>
    <lineage>
        <taxon>Bacteria</taxon>
        <taxon>Pseudomonadati</taxon>
        <taxon>Acidobacteriota</taxon>
        <taxon>Terriglobia</taxon>
        <taxon>Terriglobales</taxon>
        <taxon>Acidobacteriaceae</taxon>
        <taxon>Edaphobacter</taxon>
    </lineage>
</organism>
<sequence length="145" mass="16351">MRPQPLICVTDVEASSRWYQRLLGCRGAHGGTQYEQLVKDGQLILQLHSFDVEHHHGPIGNRNDRPYGNGVLLWFEVEDFDAVMQRVAEMSVEIVMPRHRNPPDGSGGPNHWECWMRDPDGYTVVVASPYGTADGGWHPGPDMFV</sequence>
<keyword evidence="3" id="KW-1185">Reference proteome</keyword>
<name>A0A917HCE6_9BACT</name>
<dbReference type="RefSeq" id="WP_188553668.1">
    <property type="nucleotide sequence ID" value="NZ_BMGT01000002.1"/>
</dbReference>
<dbReference type="PROSITE" id="PS51819">
    <property type="entry name" value="VOC"/>
    <property type="match status" value="1"/>
</dbReference>
<dbReference type="SUPFAM" id="SSF54593">
    <property type="entry name" value="Glyoxalase/Bleomycin resistance protein/Dihydroxybiphenyl dioxygenase"/>
    <property type="match status" value="1"/>
</dbReference>
<feature type="domain" description="VOC" evidence="1">
    <location>
        <begin position="1"/>
        <end position="129"/>
    </location>
</feature>
<reference evidence="2" key="1">
    <citation type="journal article" date="2014" name="Int. J. Syst. Evol. Microbiol.">
        <title>Complete genome sequence of Corynebacterium casei LMG S-19264T (=DSM 44701T), isolated from a smear-ripened cheese.</title>
        <authorList>
            <consortium name="US DOE Joint Genome Institute (JGI-PGF)"/>
            <person name="Walter F."/>
            <person name="Albersmeier A."/>
            <person name="Kalinowski J."/>
            <person name="Ruckert C."/>
        </authorList>
    </citation>
    <scope>NUCLEOTIDE SEQUENCE</scope>
    <source>
        <strain evidence="2">CGMCC 1.12997</strain>
    </source>
</reference>
<comment type="caution">
    <text evidence="2">The sequence shown here is derived from an EMBL/GenBank/DDBJ whole genome shotgun (WGS) entry which is preliminary data.</text>
</comment>
<dbReference type="EMBL" id="BMGT01000002">
    <property type="protein sequence ID" value="GGG74403.1"/>
    <property type="molecule type" value="Genomic_DNA"/>
</dbReference>
<evidence type="ECO:0000313" key="2">
    <source>
        <dbReference type="EMBL" id="GGG74403.1"/>
    </source>
</evidence>
<evidence type="ECO:0000313" key="3">
    <source>
        <dbReference type="Proteomes" id="UP000647241"/>
    </source>
</evidence>
<dbReference type="AlphaFoldDB" id="A0A917HCE6"/>